<dbReference type="SUPFAM" id="SSF56420">
    <property type="entry name" value="Peptide deformylase"/>
    <property type="match status" value="1"/>
</dbReference>
<name>A0A9D2EYX2_9ACTN</name>
<gene>
    <name evidence="2" type="ORF">IAA19_02215</name>
</gene>
<reference evidence="2" key="2">
    <citation type="submission" date="2021-04" db="EMBL/GenBank/DDBJ databases">
        <authorList>
            <person name="Gilroy R."/>
        </authorList>
    </citation>
    <scope>NUCLEOTIDE SEQUENCE</scope>
    <source>
        <strain evidence="2">ChiHjej12B11-14209</strain>
    </source>
</reference>
<protein>
    <submittedName>
        <fullName evidence="2">Peptide deformylase</fullName>
    </submittedName>
</protein>
<dbReference type="InterPro" id="IPR036821">
    <property type="entry name" value="Peptide_deformylase_sf"/>
</dbReference>
<evidence type="ECO:0000256" key="1">
    <source>
        <dbReference type="ARBA" id="ARBA00010759"/>
    </source>
</evidence>
<dbReference type="PANTHER" id="PTHR10458:SF22">
    <property type="entry name" value="PEPTIDE DEFORMYLASE"/>
    <property type="match status" value="1"/>
</dbReference>
<dbReference type="PANTHER" id="PTHR10458">
    <property type="entry name" value="PEPTIDE DEFORMYLASE"/>
    <property type="match status" value="1"/>
</dbReference>
<sequence>MIKELVADEAVLSTPCEPATADDAGLAQDLVDTLASVDDAVCLAANQIGVTKCVVVYQDDDGTPHVMYNPKVLMGLGGQKVVESCLSHPDPVRVTRFAKVKVSYDELVDGQLKARRRDFVGWTAQMIQHMVDHCKGKLV</sequence>
<organism evidence="2 3">
    <name type="scientific">Candidatus Olsenella pullistercoris</name>
    <dbReference type="NCBI Taxonomy" id="2838712"/>
    <lineage>
        <taxon>Bacteria</taxon>
        <taxon>Bacillati</taxon>
        <taxon>Actinomycetota</taxon>
        <taxon>Coriobacteriia</taxon>
        <taxon>Coriobacteriales</taxon>
        <taxon>Atopobiaceae</taxon>
        <taxon>Olsenella</taxon>
    </lineage>
</organism>
<dbReference type="Proteomes" id="UP000824062">
    <property type="component" value="Unassembled WGS sequence"/>
</dbReference>
<comment type="similarity">
    <text evidence="1">Belongs to the polypeptide deformylase family.</text>
</comment>
<evidence type="ECO:0000313" key="2">
    <source>
        <dbReference type="EMBL" id="HIZ45821.1"/>
    </source>
</evidence>
<dbReference type="Pfam" id="PF01327">
    <property type="entry name" value="Pep_deformylase"/>
    <property type="match status" value="1"/>
</dbReference>
<dbReference type="AlphaFoldDB" id="A0A9D2EYX2"/>
<evidence type="ECO:0000313" key="3">
    <source>
        <dbReference type="Proteomes" id="UP000824062"/>
    </source>
</evidence>
<reference evidence="2" key="1">
    <citation type="journal article" date="2021" name="PeerJ">
        <title>Extensive microbial diversity within the chicken gut microbiome revealed by metagenomics and culture.</title>
        <authorList>
            <person name="Gilroy R."/>
            <person name="Ravi A."/>
            <person name="Getino M."/>
            <person name="Pursley I."/>
            <person name="Horton D.L."/>
            <person name="Alikhan N.F."/>
            <person name="Baker D."/>
            <person name="Gharbi K."/>
            <person name="Hall N."/>
            <person name="Watson M."/>
            <person name="Adriaenssens E.M."/>
            <person name="Foster-Nyarko E."/>
            <person name="Jarju S."/>
            <person name="Secka A."/>
            <person name="Antonio M."/>
            <person name="Oren A."/>
            <person name="Chaudhuri R.R."/>
            <person name="La Ragione R."/>
            <person name="Hildebrand F."/>
            <person name="Pallen M.J."/>
        </authorList>
    </citation>
    <scope>NUCLEOTIDE SEQUENCE</scope>
    <source>
        <strain evidence="2">ChiHjej12B11-14209</strain>
    </source>
</reference>
<accession>A0A9D2EYX2</accession>
<dbReference type="GO" id="GO:0042586">
    <property type="term" value="F:peptide deformylase activity"/>
    <property type="evidence" value="ECO:0007669"/>
    <property type="project" value="InterPro"/>
</dbReference>
<dbReference type="Gene3D" id="3.90.45.10">
    <property type="entry name" value="Peptide deformylase"/>
    <property type="match status" value="1"/>
</dbReference>
<comment type="caution">
    <text evidence="2">The sequence shown here is derived from an EMBL/GenBank/DDBJ whole genome shotgun (WGS) entry which is preliminary data.</text>
</comment>
<dbReference type="PRINTS" id="PR01576">
    <property type="entry name" value="PDEFORMYLASE"/>
</dbReference>
<proteinExistence type="inferred from homology"/>
<dbReference type="EMBL" id="DXBM01000020">
    <property type="protein sequence ID" value="HIZ45821.1"/>
    <property type="molecule type" value="Genomic_DNA"/>
</dbReference>
<dbReference type="InterPro" id="IPR023635">
    <property type="entry name" value="Peptide_deformylase"/>
</dbReference>